<dbReference type="PROSITE" id="PS51683">
    <property type="entry name" value="SAM_OMT_II"/>
    <property type="match status" value="1"/>
</dbReference>
<dbReference type="SUPFAM" id="SSF46785">
    <property type="entry name" value="Winged helix' DNA-binding domain"/>
    <property type="match status" value="1"/>
</dbReference>
<dbReference type="PIRSF" id="PIRSF005739">
    <property type="entry name" value="O-mtase"/>
    <property type="match status" value="1"/>
</dbReference>
<evidence type="ECO:0000256" key="2">
    <source>
        <dbReference type="ARBA" id="ARBA00022679"/>
    </source>
</evidence>
<name>A0ABW6S7F3_9NOCA</name>
<comment type="caution">
    <text evidence="6">The sequence shown here is derived from an EMBL/GenBank/DDBJ whole genome shotgun (WGS) entry which is preliminary data.</text>
</comment>
<dbReference type="InterPro" id="IPR036390">
    <property type="entry name" value="WH_DNA-bd_sf"/>
</dbReference>
<dbReference type="CDD" id="cd02440">
    <property type="entry name" value="AdoMet_MTases"/>
    <property type="match status" value="1"/>
</dbReference>
<dbReference type="SUPFAM" id="SSF53335">
    <property type="entry name" value="S-adenosyl-L-methionine-dependent methyltransferases"/>
    <property type="match status" value="1"/>
</dbReference>
<dbReference type="InterPro" id="IPR029063">
    <property type="entry name" value="SAM-dependent_MTases_sf"/>
</dbReference>
<keyword evidence="2" id="KW-0808">Transferase</keyword>
<dbReference type="PANTHER" id="PTHR43712">
    <property type="entry name" value="PUTATIVE (AFU_ORTHOLOGUE AFUA_4G14580)-RELATED"/>
    <property type="match status" value="1"/>
</dbReference>
<evidence type="ECO:0000259" key="5">
    <source>
        <dbReference type="Pfam" id="PF08100"/>
    </source>
</evidence>
<dbReference type="Pfam" id="PF00891">
    <property type="entry name" value="Methyltransf_2"/>
    <property type="match status" value="1"/>
</dbReference>
<organism evidence="6 7">
    <name type="scientific">Nocardia jiangxiensis</name>
    <dbReference type="NCBI Taxonomy" id="282685"/>
    <lineage>
        <taxon>Bacteria</taxon>
        <taxon>Bacillati</taxon>
        <taxon>Actinomycetota</taxon>
        <taxon>Actinomycetes</taxon>
        <taxon>Mycobacteriales</taxon>
        <taxon>Nocardiaceae</taxon>
        <taxon>Nocardia</taxon>
    </lineage>
</organism>
<dbReference type="InterPro" id="IPR016461">
    <property type="entry name" value="COMT-like"/>
</dbReference>
<keyword evidence="7" id="KW-1185">Reference proteome</keyword>
<feature type="domain" description="O-methyltransferase dimerisation" evidence="5">
    <location>
        <begin position="54"/>
        <end position="113"/>
    </location>
</feature>
<dbReference type="GO" id="GO:0032259">
    <property type="term" value="P:methylation"/>
    <property type="evidence" value="ECO:0007669"/>
    <property type="project" value="UniProtKB-KW"/>
</dbReference>
<feature type="domain" description="O-methyltransferase C-terminal" evidence="4">
    <location>
        <begin position="156"/>
        <end position="354"/>
    </location>
</feature>
<proteinExistence type="predicted"/>
<dbReference type="EMBL" id="JBIAQY010000012">
    <property type="protein sequence ID" value="MFF3572193.1"/>
    <property type="molecule type" value="Genomic_DNA"/>
</dbReference>
<evidence type="ECO:0000313" key="7">
    <source>
        <dbReference type="Proteomes" id="UP001601992"/>
    </source>
</evidence>
<accession>A0ABW6S7F3</accession>
<dbReference type="InterPro" id="IPR012967">
    <property type="entry name" value="COMT_dimerisation"/>
</dbReference>
<dbReference type="Gene3D" id="3.40.50.150">
    <property type="entry name" value="Vaccinia Virus protein VP39"/>
    <property type="match status" value="1"/>
</dbReference>
<dbReference type="PANTHER" id="PTHR43712:SF2">
    <property type="entry name" value="O-METHYLTRANSFERASE CICE"/>
    <property type="match status" value="1"/>
</dbReference>
<evidence type="ECO:0000256" key="3">
    <source>
        <dbReference type="ARBA" id="ARBA00022691"/>
    </source>
</evidence>
<dbReference type="Pfam" id="PF08100">
    <property type="entry name" value="Dimerisation"/>
    <property type="match status" value="1"/>
</dbReference>
<evidence type="ECO:0000259" key="4">
    <source>
        <dbReference type="Pfam" id="PF00891"/>
    </source>
</evidence>
<evidence type="ECO:0000313" key="6">
    <source>
        <dbReference type="EMBL" id="MFF3572193.1"/>
    </source>
</evidence>
<dbReference type="Proteomes" id="UP001601992">
    <property type="component" value="Unassembled WGS sequence"/>
</dbReference>
<dbReference type="GO" id="GO:0008168">
    <property type="term" value="F:methyltransferase activity"/>
    <property type="evidence" value="ECO:0007669"/>
    <property type="project" value="UniProtKB-KW"/>
</dbReference>
<sequence>MKYFLKGILDMGIFSGWRSQGLLHNSTPVPGMREVLAEELSRDRQSASFLTAEANGYVYACCLRVVAQLGVADLLADGPVHIGHLAKRVSADEHALYRVLRLLATRGIFRETASGVFVLMEPGASLRSDSRFSVREGVMAATTPAIYRAGGELLSSVMTGEPAVNHVFGESLFDYFGSHPSDGAEFHSGMGQYSVIESENFARTCQLPETGTVVDVGGGQGALLLRILQQHRTLRGVLFDLPQVVAKHQLGELEDASRWEVVGGNFFDSVPAGDMYVIQYVLHNWDDERCLAILRNCRRGLPSPAGRVFIHDMIVPPGNEPDQSKVLDIVMLSIVTGRERTEQEFERLLHAAGLRIVNITTPMLGALSIIEAEAL</sequence>
<keyword evidence="3" id="KW-0949">S-adenosyl-L-methionine</keyword>
<keyword evidence="1 6" id="KW-0489">Methyltransferase</keyword>
<reference evidence="6 7" key="1">
    <citation type="submission" date="2024-10" db="EMBL/GenBank/DDBJ databases">
        <title>The Natural Products Discovery Center: Release of the First 8490 Sequenced Strains for Exploring Actinobacteria Biosynthetic Diversity.</title>
        <authorList>
            <person name="Kalkreuter E."/>
            <person name="Kautsar S.A."/>
            <person name="Yang D."/>
            <person name="Bader C.D."/>
            <person name="Teijaro C.N."/>
            <person name="Fluegel L."/>
            <person name="Davis C.M."/>
            <person name="Simpson J.R."/>
            <person name="Lauterbach L."/>
            <person name="Steele A.D."/>
            <person name="Gui C."/>
            <person name="Meng S."/>
            <person name="Li G."/>
            <person name="Viehrig K."/>
            <person name="Ye F."/>
            <person name="Su P."/>
            <person name="Kiefer A.F."/>
            <person name="Nichols A."/>
            <person name="Cepeda A.J."/>
            <person name="Yan W."/>
            <person name="Fan B."/>
            <person name="Jiang Y."/>
            <person name="Adhikari A."/>
            <person name="Zheng C.-J."/>
            <person name="Schuster L."/>
            <person name="Cowan T.M."/>
            <person name="Smanski M.J."/>
            <person name="Chevrette M.G."/>
            <person name="De Carvalho L.P.S."/>
            <person name="Shen B."/>
        </authorList>
    </citation>
    <scope>NUCLEOTIDE SEQUENCE [LARGE SCALE GENOMIC DNA]</scope>
    <source>
        <strain evidence="6 7">NPDC002593</strain>
    </source>
</reference>
<dbReference type="InterPro" id="IPR001077">
    <property type="entry name" value="COMT_C"/>
</dbReference>
<dbReference type="InterPro" id="IPR036388">
    <property type="entry name" value="WH-like_DNA-bd_sf"/>
</dbReference>
<gene>
    <name evidence="6" type="ORF">ACFYXQ_30870</name>
</gene>
<protein>
    <submittedName>
        <fullName evidence="6">Methyltransferase</fullName>
    </submittedName>
</protein>
<dbReference type="RefSeq" id="WP_387405857.1">
    <property type="nucleotide sequence ID" value="NZ_JBIAQY010000012.1"/>
</dbReference>
<dbReference type="Gene3D" id="1.10.10.10">
    <property type="entry name" value="Winged helix-like DNA-binding domain superfamily/Winged helix DNA-binding domain"/>
    <property type="match status" value="1"/>
</dbReference>
<evidence type="ECO:0000256" key="1">
    <source>
        <dbReference type="ARBA" id="ARBA00022603"/>
    </source>
</evidence>